<protein>
    <submittedName>
        <fullName evidence="1">Uncharacterized protein</fullName>
    </submittedName>
</protein>
<dbReference type="AlphaFoldDB" id="A0A1M6F1U0"/>
<reference evidence="1 2" key="1">
    <citation type="submission" date="2016-11" db="EMBL/GenBank/DDBJ databases">
        <authorList>
            <person name="Jaros S."/>
            <person name="Januszkiewicz K."/>
            <person name="Wedrychowicz H."/>
        </authorList>
    </citation>
    <scope>NUCLEOTIDE SEQUENCE [LARGE SCALE GENOMIC DNA]</scope>
    <source>
        <strain evidence="1 2">DSM 27063</strain>
    </source>
</reference>
<sequence length="97" mass="11241">MASIKDLKKDIDLLMSLVLNDCFYVLEYNQKVNQDAVMNIATEVVEKHRDFRKRANHPDGKDNPKLVKKYYKELNTELLATADKELEKLSAEVKKVS</sequence>
<evidence type="ECO:0000313" key="1">
    <source>
        <dbReference type="EMBL" id="SHI91667.1"/>
    </source>
</evidence>
<dbReference type="Proteomes" id="UP000184050">
    <property type="component" value="Unassembled WGS sequence"/>
</dbReference>
<dbReference type="RefSeq" id="WP_073167564.1">
    <property type="nucleotide sequence ID" value="NZ_FQZE01000008.1"/>
</dbReference>
<dbReference type="EMBL" id="FQZE01000008">
    <property type="protein sequence ID" value="SHI91667.1"/>
    <property type="molecule type" value="Genomic_DNA"/>
</dbReference>
<organism evidence="1 2">
    <name type="scientific">Tangfeifania diversioriginum</name>
    <dbReference type="NCBI Taxonomy" id="1168035"/>
    <lineage>
        <taxon>Bacteria</taxon>
        <taxon>Pseudomonadati</taxon>
        <taxon>Bacteroidota</taxon>
        <taxon>Bacteroidia</taxon>
        <taxon>Marinilabiliales</taxon>
        <taxon>Prolixibacteraceae</taxon>
        <taxon>Tangfeifania</taxon>
    </lineage>
</organism>
<evidence type="ECO:0000313" key="2">
    <source>
        <dbReference type="Proteomes" id="UP000184050"/>
    </source>
</evidence>
<accession>A0A1M6F1U0</accession>
<gene>
    <name evidence="1" type="ORF">SAMN05444280_1083</name>
</gene>
<name>A0A1M6F1U0_9BACT</name>
<dbReference type="OrthoDB" id="1121857at2"/>
<keyword evidence="2" id="KW-1185">Reference proteome</keyword>
<proteinExistence type="predicted"/>